<keyword evidence="3" id="KW-1185">Reference proteome</keyword>
<dbReference type="RefSeq" id="WP_188729486.1">
    <property type="nucleotide sequence ID" value="NZ_BMIT01000009.1"/>
</dbReference>
<evidence type="ECO:0000313" key="3">
    <source>
        <dbReference type="Proteomes" id="UP000638462"/>
    </source>
</evidence>
<dbReference type="InterPro" id="IPR001509">
    <property type="entry name" value="Epimerase_deHydtase"/>
</dbReference>
<dbReference type="InterPro" id="IPR036291">
    <property type="entry name" value="NAD(P)-bd_dom_sf"/>
</dbReference>
<evidence type="ECO:0000259" key="1">
    <source>
        <dbReference type="Pfam" id="PF01370"/>
    </source>
</evidence>
<protein>
    <submittedName>
        <fullName evidence="2">UDP-glucose 4-epimerase</fullName>
    </submittedName>
</protein>
<feature type="domain" description="NAD-dependent epimerase/dehydratase" evidence="1">
    <location>
        <begin position="2"/>
        <end position="219"/>
    </location>
</feature>
<comment type="caution">
    <text evidence="2">The sequence shown here is derived from an EMBL/GenBank/DDBJ whole genome shotgun (WGS) entry which is preliminary data.</text>
</comment>
<dbReference type="EMBL" id="BMIT01000009">
    <property type="protein sequence ID" value="GGF00186.1"/>
    <property type="molecule type" value="Genomic_DNA"/>
</dbReference>
<dbReference type="PANTHER" id="PTHR43245:SF58">
    <property type="entry name" value="BLL5923 PROTEIN"/>
    <property type="match status" value="1"/>
</dbReference>
<organism evidence="2 3">
    <name type="scientific">Pseudoalteromonas gelatinilytica</name>
    <dbReference type="NCBI Taxonomy" id="1703256"/>
    <lineage>
        <taxon>Bacteria</taxon>
        <taxon>Pseudomonadati</taxon>
        <taxon>Pseudomonadota</taxon>
        <taxon>Gammaproteobacteria</taxon>
        <taxon>Alteromonadales</taxon>
        <taxon>Pseudoalteromonadaceae</taxon>
        <taxon>Pseudoalteromonas</taxon>
    </lineage>
</organism>
<dbReference type="Gene3D" id="3.40.50.720">
    <property type="entry name" value="NAD(P)-binding Rossmann-like Domain"/>
    <property type="match status" value="1"/>
</dbReference>
<sequence>MIAITGYTGFVGQELLKSYSPSECVLLGRKPLDGYKNHCFFDLTDTDDLEISKALNGVSTCIHTAARVHIMQDRAIDPLQEFRRVNTQGTLALAREAAKAGVKRFIFISSIKVNGESTTGRSAFKAQDKPMPQDPYAISKAEAEEQLLQLANDTGMEVVIIRPPLVYGKGVKANFASLMKAVAKGYPLPLRAINKNKRSLVSVYNLVSLIDICRIHPNAANKIFLVSDKEDISTSQMLKLMAKVQNKRNLAFPIPVFCFKLMGRLFKKEAVIDRLIGSLQVDIDYTQEVLDWYPKITLQEGFKITARYLD</sequence>
<evidence type="ECO:0000313" key="2">
    <source>
        <dbReference type="EMBL" id="GGF00186.1"/>
    </source>
</evidence>
<dbReference type="Proteomes" id="UP000638462">
    <property type="component" value="Unassembled WGS sequence"/>
</dbReference>
<dbReference type="PANTHER" id="PTHR43245">
    <property type="entry name" value="BIFUNCTIONAL POLYMYXIN RESISTANCE PROTEIN ARNA"/>
    <property type="match status" value="1"/>
</dbReference>
<name>A0ABQ1TRQ4_9GAMM</name>
<reference evidence="3" key="1">
    <citation type="journal article" date="2019" name="Int. J. Syst. Evol. Microbiol.">
        <title>The Global Catalogue of Microorganisms (GCM) 10K type strain sequencing project: providing services to taxonomists for standard genome sequencing and annotation.</title>
        <authorList>
            <consortium name="The Broad Institute Genomics Platform"/>
            <consortium name="The Broad Institute Genome Sequencing Center for Infectious Disease"/>
            <person name="Wu L."/>
            <person name="Ma J."/>
        </authorList>
    </citation>
    <scope>NUCLEOTIDE SEQUENCE [LARGE SCALE GENOMIC DNA]</scope>
    <source>
        <strain evidence="3">CGMCC 1.15394</strain>
    </source>
</reference>
<proteinExistence type="predicted"/>
<dbReference type="SUPFAM" id="SSF51735">
    <property type="entry name" value="NAD(P)-binding Rossmann-fold domains"/>
    <property type="match status" value="1"/>
</dbReference>
<gene>
    <name evidence="2" type="ORF">GCM10008027_26330</name>
</gene>
<accession>A0ABQ1TRQ4</accession>
<dbReference type="CDD" id="cd05232">
    <property type="entry name" value="UDP_G4E_4_SDR_e"/>
    <property type="match status" value="1"/>
</dbReference>
<dbReference type="Pfam" id="PF01370">
    <property type="entry name" value="Epimerase"/>
    <property type="match status" value="1"/>
</dbReference>
<dbReference type="InterPro" id="IPR050177">
    <property type="entry name" value="Lipid_A_modif_metabolic_enz"/>
</dbReference>